<reference evidence="2" key="1">
    <citation type="submission" date="2020-10" db="EMBL/GenBank/DDBJ databases">
        <authorList>
            <person name="Gilroy R."/>
        </authorList>
    </citation>
    <scope>NUCLEOTIDE SEQUENCE</scope>
    <source>
        <strain evidence="2">B1-16210</strain>
    </source>
</reference>
<keyword evidence="1" id="KW-0472">Membrane</keyword>
<evidence type="ECO:0000313" key="2">
    <source>
        <dbReference type="EMBL" id="MBO8406952.1"/>
    </source>
</evidence>
<comment type="caution">
    <text evidence="2">The sequence shown here is derived from an EMBL/GenBank/DDBJ whole genome shotgun (WGS) entry which is preliminary data.</text>
</comment>
<keyword evidence="1" id="KW-0812">Transmembrane</keyword>
<dbReference type="Gene3D" id="3.30.1690.10">
    <property type="entry name" value="TcpA-like pilin"/>
    <property type="match status" value="1"/>
</dbReference>
<evidence type="ECO:0000256" key="1">
    <source>
        <dbReference type="SAM" id="Phobius"/>
    </source>
</evidence>
<organism evidence="2 3">
    <name type="scientific">Candidatus Enterousia excrementavium</name>
    <dbReference type="NCBI Taxonomy" id="2840789"/>
    <lineage>
        <taxon>Bacteria</taxon>
        <taxon>Pseudomonadati</taxon>
        <taxon>Pseudomonadota</taxon>
        <taxon>Alphaproteobacteria</taxon>
        <taxon>Candidatus Enterousia</taxon>
    </lineage>
</organism>
<evidence type="ECO:0008006" key="4">
    <source>
        <dbReference type="Google" id="ProtNLM"/>
    </source>
</evidence>
<gene>
    <name evidence="2" type="ORF">IAC77_00640</name>
</gene>
<protein>
    <recommendedName>
        <fullName evidence="4">Type 4 secretion system PilS N-terminal domain-containing protein</fullName>
    </recommendedName>
</protein>
<keyword evidence="1" id="KW-1133">Transmembrane helix</keyword>
<sequence>MKYESGRSMVEMIGVLAIMGVITAGAILLINVGLNSSKRTTVRDEVTVLVNEIRNSFSGYDDFSGIGNVNVFTMTGVSQQNPYGGTYGVAVDPSNPRQFIVSINGLTQSECEALKVRTWPGSIGYEMSGHKESGATGTCTNPNGENVVQITFGE</sequence>
<accession>A0A940IB70</accession>
<dbReference type="EMBL" id="JADINE010000010">
    <property type="protein sequence ID" value="MBO8406952.1"/>
    <property type="molecule type" value="Genomic_DNA"/>
</dbReference>
<feature type="transmembrane region" description="Helical" evidence="1">
    <location>
        <begin position="12"/>
        <end position="34"/>
    </location>
</feature>
<dbReference type="Proteomes" id="UP000721442">
    <property type="component" value="Unassembled WGS sequence"/>
</dbReference>
<dbReference type="SUPFAM" id="SSF54523">
    <property type="entry name" value="Pili subunits"/>
    <property type="match status" value="1"/>
</dbReference>
<dbReference type="AlphaFoldDB" id="A0A940IB70"/>
<dbReference type="InterPro" id="IPR045584">
    <property type="entry name" value="Pilin-like"/>
</dbReference>
<reference evidence="2" key="2">
    <citation type="journal article" date="2021" name="PeerJ">
        <title>Extensive microbial diversity within the chicken gut microbiome revealed by metagenomics and culture.</title>
        <authorList>
            <person name="Gilroy R."/>
            <person name="Ravi A."/>
            <person name="Getino M."/>
            <person name="Pursley I."/>
            <person name="Horton D.L."/>
            <person name="Alikhan N.F."/>
            <person name="Baker D."/>
            <person name="Gharbi K."/>
            <person name="Hall N."/>
            <person name="Watson M."/>
            <person name="Adriaenssens E.M."/>
            <person name="Foster-Nyarko E."/>
            <person name="Jarju S."/>
            <person name="Secka A."/>
            <person name="Antonio M."/>
            <person name="Oren A."/>
            <person name="Chaudhuri R.R."/>
            <person name="La Ragione R."/>
            <person name="Hildebrand F."/>
            <person name="Pallen M.J."/>
        </authorList>
    </citation>
    <scope>NUCLEOTIDE SEQUENCE</scope>
    <source>
        <strain evidence="2">B1-16210</strain>
    </source>
</reference>
<proteinExistence type="predicted"/>
<evidence type="ECO:0000313" key="3">
    <source>
        <dbReference type="Proteomes" id="UP000721442"/>
    </source>
</evidence>
<name>A0A940IB70_9PROT</name>